<feature type="transmembrane region" description="Helical" evidence="7">
    <location>
        <begin position="152"/>
        <end position="175"/>
    </location>
</feature>
<dbReference type="InterPro" id="IPR020846">
    <property type="entry name" value="MFS_dom"/>
</dbReference>
<feature type="transmembrane region" description="Helical" evidence="7">
    <location>
        <begin position="275"/>
        <end position="298"/>
    </location>
</feature>
<dbReference type="InterPro" id="IPR005829">
    <property type="entry name" value="Sugar_transporter_CS"/>
</dbReference>
<feature type="domain" description="Major facilitator superfamily (MFS) profile" evidence="8">
    <location>
        <begin position="14"/>
        <end position="422"/>
    </location>
</feature>
<dbReference type="RefSeq" id="WP_072478395.1">
    <property type="nucleotide sequence ID" value="NZ_FPJG01000006.1"/>
</dbReference>
<evidence type="ECO:0000313" key="9">
    <source>
        <dbReference type="EMBL" id="SFW79807.1"/>
    </source>
</evidence>
<dbReference type="GO" id="GO:0005886">
    <property type="term" value="C:plasma membrane"/>
    <property type="evidence" value="ECO:0007669"/>
    <property type="project" value="UniProtKB-SubCell"/>
</dbReference>
<dbReference type="Proteomes" id="UP000182740">
    <property type="component" value="Unassembled WGS sequence"/>
</dbReference>
<feature type="transmembrane region" description="Helical" evidence="7">
    <location>
        <begin position="307"/>
        <end position="326"/>
    </location>
</feature>
<evidence type="ECO:0000256" key="7">
    <source>
        <dbReference type="SAM" id="Phobius"/>
    </source>
</evidence>
<protein>
    <submittedName>
        <fullName evidence="9">Sugar phosphate permease</fullName>
    </submittedName>
</protein>
<sequence>MAATGTTAGSMRRIAIASGTGTVIEYYDFFIFATAAALVFPKAFFPALGPAAGTVASFATLGVAFVARPLGSILFGHFGDRLGRKRTLVSTLLIMGLSTTLVGLTPSAQTIGVAAPILVIALRVLQGLALGGEWTGATLLAAENAPKARRGFWSMFGSLGGSIGYVLASATFLLTGATMSEQAFLSYGWRIPFVASFVLVAVGLFVRLKVDETAAFKGEVARHGAARTPFAEALRRQPREIAFASGVLVMVFAFYYLAVGYLINYGTAVLHLARPVVLIIGILAGALFGVAIVLGAVVSDRIGRRRVIIAGNAVAIVWALALFPILDEASAATFAVGSCVTTFIAGFAYGPVGAFMPELFHTRYRYSATGFSYNVAGILGGAVPPVVAAAITAAYGRLAFGVFLAVLSVIALGCTLALRENRHAELTEPAAETVSR</sequence>
<feature type="transmembrane region" description="Helical" evidence="7">
    <location>
        <begin position="111"/>
        <end position="131"/>
    </location>
</feature>
<evidence type="ECO:0000256" key="5">
    <source>
        <dbReference type="ARBA" id="ARBA00022989"/>
    </source>
</evidence>
<feature type="transmembrane region" description="Helical" evidence="7">
    <location>
        <begin position="51"/>
        <end position="75"/>
    </location>
</feature>
<dbReference type="EMBL" id="FPJG01000006">
    <property type="protein sequence ID" value="SFW79807.1"/>
    <property type="molecule type" value="Genomic_DNA"/>
</dbReference>
<feature type="transmembrane region" description="Helical" evidence="7">
    <location>
        <begin position="187"/>
        <end position="208"/>
    </location>
</feature>
<accession>A0A1K1S6U9</accession>
<gene>
    <name evidence="9" type="ORF">SAMN04489730_4838</name>
</gene>
<dbReference type="PANTHER" id="PTHR43045">
    <property type="entry name" value="SHIKIMATE TRANSPORTER"/>
    <property type="match status" value="1"/>
</dbReference>
<dbReference type="AlphaFoldDB" id="A0A1K1S6U9"/>
<dbReference type="Gene3D" id="1.20.1250.20">
    <property type="entry name" value="MFS general substrate transporter like domains"/>
    <property type="match status" value="1"/>
</dbReference>
<dbReference type="InterPro" id="IPR011701">
    <property type="entry name" value="MFS"/>
</dbReference>
<proteinExistence type="predicted"/>
<evidence type="ECO:0000256" key="6">
    <source>
        <dbReference type="ARBA" id="ARBA00023136"/>
    </source>
</evidence>
<evidence type="ECO:0000256" key="1">
    <source>
        <dbReference type="ARBA" id="ARBA00004651"/>
    </source>
</evidence>
<dbReference type="PROSITE" id="PS00216">
    <property type="entry name" value="SUGAR_TRANSPORT_1"/>
    <property type="match status" value="1"/>
</dbReference>
<dbReference type="PROSITE" id="PS00217">
    <property type="entry name" value="SUGAR_TRANSPORT_2"/>
    <property type="match status" value="1"/>
</dbReference>
<evidence type="ECO:0000259" key="8">
    <source>
        <dbReference type="PROSITE" id="PS50850"/>
    </source>
</evidence>
<keyword evidence="2" id="KW-0813">Transport</keyword>
<evidence type="ECO:0000313" key="10">
    <source>
        <dbReference type="Proteomes" id="UP000182740"/>
    </source>
</evidence>
<evidence type="ECO:0000256" key="4">
    <source>
        <dbReference type="ARBA" id="ARBA00022692"/>
    </source>
</evidence>
<dbReference type="PROSITE" id="PS50850">
    <property type="entry name" value="MFS"/>
    <property type="match status" value="1"/>
</dbReference>
<organism evidence="9 10">
    <name type="scientific">Amycolatopsis australiensis</name>
    <dbReference type="NCBI Taxonomy" id="546364"/>
    <lineage>
        <taxon>Bacteria</taxon>
        <taxon>Bacillati</taxon>
        <taxon>Actinomycetota</taxon>
        <taxon>Actinomycetes</taxon>
        <taxon>Pseudonocardiales</taxon>
        <taxon>Pseudonocardiaceae</taxon>
        <taxon>Amycolatopsis</taxon>
    </lineage>
</organism>
<dbReference type="OrthoDB" id="8953821at2"/>
<dbReference type="InterPro" id="IPR036259">
    <property type="entry name" value="MFS_trans_sf"/>
</dbReference>
<dbReference type="SUPFAM" id="SSF103473">
    <property type="entry name" value="MFS general substrate transporter"/>
    <property type="match status" value="1"/>
</dbReference>
<keyword evidence="3" id="KW-1003">Cell membrane</keyword>
<evidence type="ECO:0000256" key="3">
    <source>
        <dbReference type="ARBA" id="ARBA00022475"/>
    </source>
</evidence>
<reference evidence="10" key="1">
    <citation type="submission" date="2016-11" db="EMBL/GenBank/DDBJ databases">
        <authorList>
            <person name="Varghese N."/>
            <person name="Submissions S."/>
        </authorList>
    </citation>
    <scope>NUCLEOTIDE SEQUENCE [LARGE SCALE GENOMIC DNA]</scope>
    <source>
        <strain evidence="10">DSM 44671</strain>
    </source>
</reference>
<dbReference type="Pfam" id="PF07690">
    <property type="entry name" value="MFS_1"/>
    <property type="match status" value="1"/>
</dbReference>
<keyword evidence="10" id="KW-1185">Reference proteome</keyword>
<dbReference type="GO" id="GO:0022857">
    <property type="term" value="F:transmembrane transporter activity"/>
    <property type="evidence" value="ECO:0007669"/>
    <property type="project" value="InterPro"/>
</dbReference>
<feature type="transmembrane region" description="Helical" evidence="7">
    <location>
        <begin position="87"/>
        <end position="105"/>
    </location>
</feature>
<keyword evidence="6 7" id="KW-0472">Membrane</keyword>
<keyword evidence="4 7" id="KW-0812">Transmembrane</keyword>
<name>A0A1K1S6U9_9PSEU</name>
<dbReference type="PANTHER" id="PTHR43045:SF2">
    <property type="entry name" value="INNER MEMBRANE METABOLITE TRANSPORT PROTEIN YHJE"/>
    <property type="match status" value="1"/>
</dbReference>
<dbReference type="CDD" id="cd17369">
    <property type="entry name" value="MFS_ShiA_like"/>
    <property type="match status" value="1"/>
</dbReference>
<feature type="transmembrane region" description="Helical" evidence="7">
    <location>
        <begin position="241"/>
        <end position="263"/>
    </location>
</feature>
<feature type="transmembrane region" description="Helical" evidence="7">
    <location>
        <begin position="371"/>
        <end position="392"/>
    </location>
</feature>
<feature type="transmembrane region" description="Helical" evidence="7">
    <location>
        <begin position="398"/>
        <end position="418"/>
    </location>
</feature>
<comment type="subcellular location">
    <subcellularLocation>
        <location evidence="1">Cell membrane</location>
        <topology evidence="1">Multi-pass membrane protein</topology>
    </subcellularLocation>
</comment>
<feature type="transmembrane region" description="Helical" evidence="7">
    <location>
        <begin position="332"/>
        <end position="350"/>
    </location>
</feature>
<evidence type="ECO:0000256" key="2">
    <source>
        <dbReference type="ARBA" id="ARBA00022448"/>
    </source>
</evidence>
<keyword evidence="5 7" id="KW-1133">Transmembrane helix</keyword>